<evidence type="ECO:0000313" key="2">
    <source>
        <dbReference type="EMBL" id="KAF0528051.1"/>
    </source>
</evidence>
<dbReference type="EMBL" id="WTPW01000271">
    <property type="protein sequence ID" value="KAF0528051.1"/>
    <property type="molecule type" value="Genomic_DNA"/>
</dbReference>
<accession>A0A8H4ASF6</accession>
<name>A0A8H4ASF6_GIGMA</name>
<proteinExistence type="predicted"/>
<sequence length="525" mass="60601">MPFEPKLEQNELNLAKDLKDGKCCIFTGAGVSRAIIHLDPVISEANANIIMSTVGSWAGFLRAVAVEFVRTYKASELSSEDIDDFFDFGYYIDEKITKLFKGKNKEQKSDAIKAVEDDILEGKEFLQNESILKNIDNKILASEISIEIQRIKFVIIRVYHAILPQNSKFVTEENKTENEFFTLIQKAALIPWGNSAAIPKSTELLTQLINKMNDILGFIPSDNVWKRGSRSVQRRIDELNKRIDQVKNENAKEMFKYFKDRYTELKPLFDNFSGDNAEESEYAKKFNKDFQYTLAGVMSVSDSDMNQTFRRLAELVLSPLKSNRHSPLVNALSIICKKNILLTSNYDTFLESALVRNALDYMEDLSDSNQLNLIIPDDFRNDSQLHNRFVIHLHGLYYDKGSFVISEEEYKETANSFVRFMKTLILEKKRSLVFIGVSASGWTDWHMCYVFRDLAYMGDADSHPCHYWLVVRGTDFPKVEDFSELPDHKEQECTLQYVKKKVKIVVYGDSYDNLPPYLVYLHDMK</sequence>
<evidence type="ECO:0000313" key="3">
    <source>
        <dbReference type="Proteomes" id="UP000439903"/>
    </source>
</evidence>
<comment type="caution">
    <text evidence="2">The sequence shown here is derived from an EMBL/GenBank/DDBJ whole genome shotgun (WGS) entry which is preliminary data.</text>
</comment>
<feature type="coiled-coil region" evidence="1">
    <location>
        <begin position="229"/>
        <end position="256"/>
    </location>
</feature>
<keyword evidence="1" id="KW-0175">Coiled coil</keyword>
<gene>
    <name evidence="2" type="ORF">F8M41_013318</name>
</gene>
<dbReference type="AlphaFoldDB" id="A0A8H4ASF6"/>
<reference evidence="2 3" key="1">
    <citation type="journal article" date="2019" name="Environ. Microbiol.">
        <title>At the nexus of three kingdoms: the genome of the mycorrhizal fungus Gigaspora margarita provides insights into plant, endobacterial and fungal interactions.</title>
        <authorList>
            <person name="Venice F."/>
            <person name="Ghignone S."/>
            <person name="Salvioli di Fossalunga A."/>
            <person name="Amselem J."/>
            <person name="Novero M."/>
            <person name="Xianan X."/>
            <person name="Sedzielewska Toro K."/>
            <person name="Morin E."/>
            <person name="Lipzen A."/>
            <person name="Grigoriev I.V."/>
            <person name="Henrissat B."/>
            <person name="Martin F.M."/>
            <person name="Bonfante P."/>
        </authorList>
    </citation>
    <scope>NUCLEOTIDE SEQUENCE [LARGE SCALE GENOMIC DNA]</scope>
    <source>
        <strain evidence="2 3">BEG34</strain>
    </source>
</reference>
<dbReference type="Proteomes" id="UP000439903">
    <property type="component" value="Unassembled WGS sequence"/>
</dbReference>
<evidence type="ECO:0000256" key="1">
    <source>
        <dbReference type="SAM" id="Coils"/>
    </source>
</evidence>
<dbReference type="OrthoDB" id="6247875at2759"/>
<protein>
    <recommendedName>
        <fullName evidence="4">SIR2-like domain-containing protein</fullName>
    </recommendedName>
</protein>
<evidence type="ECO:0008006" key="4">
    <source>
        <dbReference type="Google" id="ProtNLM"/>
    </source>
</evidence>
<organism evidence="2 3">
    <name type="scientific">Gigaspora margarita</name>
    <dbReference type="NCBI Taxonomy" id="4874"/>
    <lineage>
        <taxon>Eukaryota</taxon>
        <taxon>Fungi</taxon>
        <taxon>Fungi incertae sedis</taxon>
        <taxon>Mucoromycota</taxon>
        <taxon>Glomeromycotina</taxon>
        <taxon>Glomeromycetes</taxon>
        <taxon>Diversisporales</taxon>
        <taxon>Gigasporaceae</taxon>
        <taxon>Gigaspora</taxon>
    </lineage>
</organism>
<keyword evidence="3" id="KW-1185">Reference proteome</keyword>
<dbReference type="Pfam" id="PF13289">
    <property type="entry name" value="SIR2_2"/>
    <property type="match status" value="1"/>
</dbReference>